<keyword evidence="2" id="KW-1185">Reference proteome</keyword>
<gene>
    <name evidence="1" type="ORF">AMECASPLE_022621</name>
</gene>
<evidence type="ECO:0000313" key="2">
    <source>
        <dbReference type="Proteomes" id="UP001469553"/>
    </source>
</evidence>
<sequence>MIYSSWVCRLSSVHMLHTDLFQTANLSYTNEKIVKIVKLVSLCLSKNNDSDAFVPGRSIKVFTKYSLPVSWMKGGHYTFPSLTTKMNLDKYGGKTKREPLITSVNVTSL</sequence>
<evidence type="ECO:0000313" key="1">
    <source>
        <dbReference type="EMBL" id="MEQ2315458.1"/>
    </source>
</evidence>
<dbReference type="EMBL" id="JAHRIP010086668">
    <property type="protein sequence ID" value="MEQ2315458.1"/>
    <property type="molecule type" value="Genomic_DNA"/>
</dbReference>
<comment type="caution">
    <text evidence="1">The sequence shown here is derived from an EMBL/GenBank/DDBJ whole genome shotgun (WGS) entry which is preliminary data.</text>
</comment>
<name>A0ABV1AA76_9TELE</name>
<proteinExistence type="predicted"/>
<dbReference type="Proteomes" id="UP001469553">
    <property type="component" value="Unassembled WGS sequence"/>
</dbReference>
<reference evidence="1 2" key="1">
    <citation type="submission" date="2021-06" db="EMBL/GenBank/DDBJ databases">
        <authorList>
            <person name="Palmer J.M."/>
        </authorList>
    </citation>
    <scope>NUCLEOTIDE SEQUENCE [LARGE SCALE GENOMIC DNA]</scope>
    <source>
        <strain evidence="1 2">AS_MEX2019</strain>
        <tissue evidence="1">Muscle</tissue>
    </source>
</reference>
<accession>A0ABV1AA76</accession>
<organism evidence="1 2">
    <name type="scientific">Ameca splendens</name>
    <dbReference type="NCBI Taxonomy" id="208324"/>
    <lineage>
        <taxon>Eukaryota</taxon>
        <taxon>Metazoa</taxon>
        <taxon>Chordata</taxon>
        <taxon>Craniata</taxon>
        <taxon>Vertebrata</taxon>
        <taxon>Euteleostomi</taxon>
        <taxon>Actinopterygii</taxon>
        <taxon>Neopterygii</taxon>
        <taxon>Teleostei</taxon>
        <taxon>Neoteleostei</taxon>
        <taxon>Acanthomorphata</taxon>
        <taxon>Ovalentaria</taxon>
        <taxon>Atherinomorphae</taxon>
        <taxon>Cyprinodontiformes</taxon>
        <taxon>Goodeidae</taxon>
        <taxon>Ameca</taxon>
    </lineage>
</organism>
<protein>
    <submittedName>
        <fullName evidence="1">Uncharacterized protein</fullName>
    </submittedName>
</protein>